<dbReference type="EMBL" id="CM056811">
    <property type="protein sequence ID" value="KAJ8635685.1"/>
    <property type="molecule type" value="Genomic_DNA"/>
</dbReference>
<gene>
    <name evidence="1" type="ORF">MRB53_009952</name>
</gene>
<name>A0ACC2LQG0_PERAE</name>
<sequence>MKAKFSFRAFFFFGWKKSRSLSRSSLSSSSSSTLSSSETPKSVLISKDSDWSHAYDGKISRQVLEVLFHRLGLEPLTEEELVLMLAEAADPDGDGCVSLEELGAPRSAEGSELREAFEYFDSDGDGKISAEELLRVYTALGDERCTLEDCQRMIVGVDGGEKGFVCFEDFARMMGRK</sequence>
<evidence type="ECO:0000313" key="1">
    <source>
        <dbReference type="EMBL" id="KAJ8635685.1"/>
    </source>
</evidence>
<comment type="caution">
    <text evidence="1">The sequence shown here is derived from an EMBL/GenBank/DDBJ whole genome shotgun (WGS) entry which is preliminary data.</text>
</comment>
<organism evidence="1 2">
    <name type="scientific">Persea americana</name>
    <name type="common">Avocado</name>
    <dbReference type="NCBI Taxonomy" id="3435"/>
    <lineage>
        <taxon>Eukaryota</taxon>
        <taxon>Viridiplantae</taxon>
        <taxon>Streptophyta</taxon>
        <taxon>Embryophyta</taxon>
        <taxon>Tracheophyta</taxon>
        <taxon>Spermatophyta</taxon>
        <taxon>Magnoliopsida</taxon>
        <taxon>Magnoliidae</taxon>
        <taxon>Laurales</taxon>
        <taxon>Lauraceae</taxon>
        <taxon>Persea</taxon>
    </lineage>
</organism>
<keyword evidence="2" id="KW-1185">Reference proteome</keyword>
<reference evidence="1 2" key="1">
    <citation type="journal article" date="2022" name="Hortic Res">
        <title>A haplotype resolved chromosomal level avocado genome allows analysis of novel avocado genes.</title>
        <authorList>
            <person name="Nath O."/>
            <person name="Fletcher S.J."/>
            <person name="Hayward A."/>
            <person name="Shaw L.M."/>
            <person name="Masouleh A.K."/>
            <person name="Furtado A."/>
            <person name="Henry R.J."/>
            <person name="Mitter N."/>
        </authorList>
    </citation>
    <scope>NUCLEOTIDE SEQUENCE [LARGE SCALE GENOMIC DNA]</scope>
    <source>
        <strain evidence="2">cv. Hass</strain>
    </source>
</reference>
<evidence type="ECO:0000313" key="2">
    <source>
        <dbReference type="Proteomes" id="UP001234297"/>
    </source>
</evidence>
<accession>A0ACC2LQG0</accession>
<dbReference type="Proteomes" id="UP001234297">
    <property type="component" value="Chromosome 3"/>
</dbReference>
<protein>
    <submittedName>
        <fullName evidence="1">Uncharacterized protein</fullName>
    </submittedName>
</protein>
<proteinExistence type="predicted"/>